<organism evidence="2 3">
    <name type="scientific">Arachidicoccus ginsenosidivorans</name>
    <dbReference type="NCBI Taxonomy" id="496057"/>
    <lineage>
        <taxon>Bacteria</taxon>
        <taxon>Pseudomonadati</taxon>
        <taxon>Bacteroidota</taxon>
        <taxon>Chitinophagia</taxon>
        <taxon>Chitinophagales</taxon>
        <taxon>Chitinophagaceae</taxon>
        <taxon>Arachidicoccus</taxon>
    </lineage>
</organism>
<name>A0A5B8VR92_9BACT</name>
<protein>
    <recommendedName>
        <fullName evidence="4">ATP-dependent exonuclease SbcCD, C subunit-like protein</fullName>
    </recommendedName>
</protein>
<dbReference type="Gene3D" id="3.40.50.300">
    <property type="entry name" value="P-loop containing nucleotide triphosphate hydrolases"/>
    <property type="match status" value="1"/>
</dbReference>
<accession>A0A5B8VR92</accession>
<gene>
    <name evidence="2" type="ORF">FSB73_23005</name>
</gene>
<dbReference type="SUPFAM" id="SSF52540">
    <property type="entry name" value="P-loop containing nucleoside triphosphate hydrolases"/>
    <property type="match status" value="1"/>
</dbReference>
<dbReference type="Proteomes" id="UP000321291">
    <property type="component" value="Chromosome"/>
</dbReference>
<dbReference type="OrthoDB" id="174137at2"/>
<dbReference type="Pfam" id="PF13555">
    <property type="entry name" value="AAA_29"/>
    <property type="match status" value="1"/>
</dbReference>
<feature type="coiled-coil region" evidence="1">
    <location>
        <begin position="389"/>
        <end position="423"/>
    </location>
</feature>
<evidence type="ECO:0008006" key="4">
    <source>
        <dbReference type="Google" id="ProtNLM"/>
    </source>
</evidence>
<reference evidence="2 3" key="1">
    <citation type="journal article" date="2017" name="Int. J. Syst. Evol. Microbiol.">
        <title>Arachidicoccus ginsenosidivorans sp. nov., with ginsenoside-converting activity isolated from ginseng cultivating soil.</title>
        <authorList>
            <person name="Siddiqi M.Z."/>
            <person name="Aslam Z."/>
            <person name="Im W.T."/>
        </authorList>
    </citation>
    <scope>NUCLEOTIDE SEQUENCE [LARGE SCALE GENOMIC DNA]</scope>
    <source>
        <strain evidence="2 3">Gsoil 809</strain>
    </source>
</reference>
<keyword evidence="3" id="KW-1185">Reference proteome</keyword>
<dbReference type="RefSeq" id="WP_146787837.1">
    <property type="nucleotide sequence ID" value="NZ_CP042434.1"/>
</dbReference>
<dbReference type="AlphaFoldDB" id="A0A5B8VR92"/>
<keyword evidence="1" id="KW-0175">Coiled coil</keyword>
<evidence type="ECO:0000313" key="3">
    <source>
        <dbReference type="Proteomes" id="UP000321291"/>
    </source>
</evidence>
<dbReference type="KEGG" id="agi:FSB73_23005"/>
<dbReference type="EMBL" id="CP042434">
    <property type="protein sequence ID" value="QEC74107.1"/>
    <property type="molecule type" value="Genomic_DNA"/>
</dbReference>
<proteinExistence type="predicted"/>
<evidence type="ECO:0000313" key="2">
    <source>
        <dbReference type="EMBL" id="QEC74107.1"/>
    </source>
</evidence>
<sequence>MGNFDRQIWSLGLEGHNALLTGDIGSGKSTLVDALTCLLVPYKKITFNKAAGAEGKERDLSSYIKGEFKKEKEETTKIAKKVFIRPDNDTYTVIIGHFKNQGYNETVCLAHIYWIGKDNKVEKLFISSSTLLTVSRHFNGFADVNELRKNLRKTPGVTLFNDNFTQYSEHFRRLFGMNSEKAIDLFNQTVSMKAVSSLTNFVREQMLERTDIQEEIKSLLKRFEDLKKSHEAVVHAREQHAILKPLVEAAVSYGQVSEQIEQVEKLLQVAPYWFAEKKLQLIITAMEVIEKDLEKLAAKELQHTQREQELETKKEGIVLEIAGNGGKRIEQIGQQIKTHEKDKAITRKEYEDYDKLITRAGLSKTENEADFYHNLQRAERDQAACLALKDTLRLERDQAVSLLRRLEGELRTEQAELKSLKARRTQIPAWLIQFRTQLCSDLEIDQADLPFAGELLQVQAAEKDWEGAVERLLHAAAISLLVPSQFYKSVSRYVNDNQLRSIDGRGIKLTYLEADLSNVKSLSQELDTDSVFYKVDIKPDSLFCDWLEAHIKKNFGDYICTDVDGLAHVAYGLTRQGLIKSGRIRHTKDDRSNVLDRRHFVLGWSNEDKIKLMECSVEDLEQQLTQASEKKSSIESKENKNEDQYNILNNILF</sequence>
<feature type="coiled-coil region" evidence="1">
    <location>
        <begin position="610"/>
        <end position="637"/>
    </location>
</feature>
<dbReference type="InterPro" id="IPR027417">
    <property type="entry name" value="P-loop_NTPase"/>
</dbReference>
<evidence type="ECO:0000256" key="1">
    <source>
        <dbReference type="SAM" id="Coils"/>
    </source>
</evidence>
<feature type="coiled-coil region" evidence="1">
    <location>
        <begin position="202"/>
        <end position="229"/>
    </location>
</feature>